<evidence type="ECO:0000256" key="2">
    <source>
        <dbReference type="SAM" id="MobiDB-lite"/>
    </source>
</evidence>
<reference evidence="3" key="1">
    <citation type="journal article" date="2020" name="Fungal Divers.">
        <title>Resolving the Mortierellaceae phylogeny through synthesis of multi-gene phylogenetics and phylogenomics.</title>
        <authorList>
            <person name="Vandepol N."/>
            <person name="Liber J."/>
            <person name="Desiro A."/>
            <person name="Na H."/>
            <person name="Kennedy M."/>
            <person name="Barry K."/>
            <person name="Grigoriev I.V."/>
            <person name="Miller A.N."/>
            <person name="O'Donnell K."/>
            <person name="Stajich J.E."/>
            <person name="Bonito G."/>
        </authorList>
    </citation>
    <scope>NUCLEOTIDE SEQUENCE</scope>
    <source>
        <strain evidence="3">NRRL 2769</strain>
    </source>
</reference>
<feature type="region of interest" description="Disordered" evidence="2">
    <location>
        <begin position="1"/>
        <end position="23"/>
    </location>
</feature>
<keyword evidence="1" id="KW-0175">Coiled coil</keyword>
<evidence type="ECO:0000313" key="4">
    <source>
        <dbReference type="Proteomes" id="UP000703661"/>
    </source>
</evidence>
<feature type="compositionally biased region" description="Basic and acidic residues" evidence="2">
    <location>
        <begin position="63"/>
        <end position="80"/>
    </location>
</feature>
<keyword evidence="4" id="KW-1185">Reference proteome</keyword>
<sequence length="663" mass="75840">MQRRRNLAPNVSRERDDSVPAQDSGAFLISRSFRQSQEHISADRLPERVYRWSTNELDYRPENIDARTRNRTKPITDSRKQSTSKPEFNPLALERVSQSSRKAISNQTATISQAHEQLQRHGERQERILKCRDLTLAIALKQREITETKERIKRQRQLEAVRKIHLKQSCFKIRVLQEYEALFHQLRLNTLDGALSFHDNSSSRYLIKTTFERALGEVMRITKLVAIDGVTLQRAQVAEPQGVQDLHRLVQLNGDGATFILEIIKDLKEKSLQMIQSERQIQIQGTKVRNEKSEAVELLQLFREHHLERVVQIESVLNKIAACELEKEQLYSRMRFQAQRREQMKKIVPFLQELEETKAHLAGLGTALEFIQAEQENLVERVVSLDEQQLELEAMSKASRAADQKMTHLRSTTCKLIEMVRINCHSIPHSASEISGDITRSISEGLSQLSNLIQNQEYSLEDNARFLQNFTEKCQLHGESDSQILQPSDSLAETSLENGKISCPSWQEVATISSASADQYILQLAGLERQNTIHQLAVSRAKEAGIQMGRSKENIISMMSGFMKNLPEGGSGRNDMELSLDALTSKFEGDFKNIRDSLVKVEDDRHAAFQNDIQRILEGANIGDEITQKIRGLVEDEGTIAERLDLRKESSSEPHNKKMRYVQ</sequence>
<evidence type="ECO:0000256" key="1">
    <source>
        <dbReference type="SAM" id="Coils"/>
    </source>
</evidence>
<gene>
    <name evidence="3" type="ORF">BGZ80_000133</name>
</gene>
<feature type="coiled-coil region" evidence="1">
    <location>
        <begin position="368"/>
        <end position="405"/>
    </location>
</feature>
<organism evidence="3 4">
    <name type="scientific">Entomortierella chlamydospora</name>
    <dbReference type="NCBI Taxonomy" id="101097"/>
    <lineage>
        <taxon>Eukaryota</taxon>
        <taxon>Fungi</taxon>
        <taxon>Fungi incertae sedis</taxon>
        <taxon>Mucoromycota</taxon>
        <taxon>Mortierellomycotina</taxon>
        <taxon>Mortierellomycetes</taxon>
        <taxon>Mortierellales</taxon>
        <taxon>Mortierellaceae</taxon>
        <taxon>Entomortierella</taxon>
    </lineage>
</organism>
<name>A0A9P6MTH3_9FUNG</name>
<comment type="caution">
    <text evidence="3">The sequence shown here is derived from an EMBL/GenBank/DDBJ whole genome shotgun (WGS) entry which is preliminary data.</text>
</comment>
<dbReference type="EMBL" id="JAAAID010001021">
    <property type="protein sequence ID" value="KAG0012201.1"/>
    <property type="molecule type" value="Genomic_DNA"/>
</dbReference>
<evidence type="ECO:0000313" key="3">
    <source>
        <dbReference type="EMBL" id="KAG0012201.1"/>
    </source>
</evidence>
<proteinExistence type="predicted"/>
<protein>
    <submittedName>
        <fullName evidence="3">Uncharacterized protein</fullName>
    </submittedName>
</protein>
<dbReference type="AlphaFoldDB" id="A0A9P6MTH3"/>
<feature type="region of interest" description="Disordered" evidence="2">
    <location>
        <begin position="63"/>
        <end position="89"/>
    </location>
</feature>
<accession>A0A9P6MTH3</accession>
<dbReference type="Proteomes" id="UP000703661">
    <property type="component" value="Unassembled WGS sequence"/>
</dbReference>